<evidence type="ECO:0000313" key="2">
    <source>
        <dbReference type="EMBL" id="KAJ5384527.1"/>
    </source>
</evidence>
<dbReference type="Proteomes" id="UP001147752">
    <property type="component" value="Unassembled WGS sequence"/>
</dbReference>
<reference evidence="2" key="1">
    <citation type="submission" date="2022-12" db="EMBL/GenBank/DDBJ databases">
        <authorList>
            <person name="Petersen C."/>
        </authorList>
    </citation>
    <scope>NUCLEOTIDE SEQUENCE</scope>
    <source>
        <strain evidence="2">IBT 3081</strain>
    </source>
</reference>
<dbReference type="RefSeq" id="XP_056584303.1">
    <property type="nucleotide sequence ID" value="XM_056720168.1"/>
</dbReference>
<dbReference type="OrthoDB" id="4154404at2759"/>
<sequence length="318" mass="33540">MLQLKSTLALGLSLLVSSTLAKDGELSSDLVGCKEVSCPLEDFEDRCAVGDDVFLGIGLSRIPDVPSSLSGFSLVKGVNVSTPLDGGNSVTRPFRSVYYLGTPPDIEAKDLSGCVVVFHDSPSDVFNGSTVEGSNTGDETRSASGTCFDVIGKTCIEKVTEKATKSVKEAGGNCTTLEQELKKFSLDKCDRFADAGGKLGNFSVKALDDLVAVKNSTNCWPIQPKADQLIEIGSFITLRDYTANAMVEEAWKITPVLTVFTGKGNNSLVDETVSQLTCMKVVTHLAPPPDSYKNSAVAVKVSGFAAGIAVLAGIFAFL</sequence>
<reference evidence="2" key="2">
    <citation type="journal article" date="2023" name="IMA Fungus">
        <title>Comparative genomic study of the Penicillium genus elucidates a diverse pangenome and 15 lateral gene transfer events.</title>
        <authorList>
            <person name="Petersen C."/>
            <person name="Sorensen T."/>
            <person name="Nielsen M.R."/>
            <person name="Sondergaard T.E."/>
            <person name="Sorensen J.L."/>
            <person name="Fitzpatrick D.A."/>
            <person name="Frisvad J.C."/>
            <person name="Nielsen K.L."/>
        </authorList>
    </citation>
    <scope>NUCLEOTIDE SEQUENCE</scope>
    <source>
        <strain evidence="2">IBT 3081</strain>
    </source>
</reference>
<dbReference type="GeneID" id="81459351"/>
<keyword evidence="1" id="KW-0732">Signal</keyword>
<proteinExistence type="predicted"/>
<evidence type="ECO:0000256" key="1">
    <source>
        <dbReference type="SAM" id="SignalP"/>
    </source>
</evidence>
<feature type="signal peptide" evidence="1">
    <location>
        <begin position="1"/>
        <end position="21"/>
    </location>
</feature>
<name>A0A9W9STT9_9EURO</name>
<keyword evidence="3" id="KW-1185">Reference proteome</keyword>
<feature type="chain" id="PRO_5040985288" evidence="1">
    <location>
        <begin position="22"/>
        <end position="318"/>
    </location>
</feature>
<gene>
    <name evidence="2" type="ORF">N7517_002438</name>
</gene>
<comment type="caution">
    <text evidence="2">The sequence shown here is derived from an EMBL/GenBank/DDBJ whole genome shotgun (WGS) entry which is preliminary data.</text>
</comment>
<accession>A0A9W9STT9</accession>
<evidence type="ECO:0000313" key="3">
    <source>
        <dbReference type="Proteomes" id="UP001147752"/>
    </source>
</evidence>
<dbReference type="EMBL" id="JAPZBT010000001">
    <property type="protein sequence ID" value="KAJ5384527.1"/>
    <property type="molecule type" value="Genomic_DNA"/>
</dbReference>
<dbReference type="AlphaFoldDB" id="A0A9W9STT9"/>
<organism evidence="2 3">
    <name type="scientific">Penicillium concentricum</name>
    <dbReference type="NCBI Taxonomy" id="293559"/>
    <lineage>
        <taxon>Eukaryota</taxon>
        <taxon>Fungi</taxon>
        <taxon>Dikarya</taxon>
        <taxon>Ascomycota</taxon>
        <taxon>Pezizomycotina</taxon>
        <taxon>Eurotiomycetes</taxon>
        <taxon>Eurotiomycetidae</taxon>
        <taxon>Eurotiales</taxon>
        <taxon>Aspergillaceae</taxon>
        <taxon>Penicillium</taxon>
    </lineage>
</organism>
<protein>
    <submittedName>
        <fullName evidence="2">Uncharacterized protein</fullName>
    </submittedName>
</protein>